<protein>
    <submittedName>
        <fullName evidence="6">CvpA family protein</fullName>
    </submittedName>
</protein>
<evidence type="ECO:0000313" key="6">
    <source>
        <dbReference type="EMBL" id="MFC4719770.1"/>
    </source>
</evidence>
<dbReference type="EMBL" id="JBHSGS010000046">
    <property type="protein sequence ID" value="MFC4719770.1"/>
    <property type="molecule type" value="Genomic_DNA"/>
</dbReference>
<dbReference type="InterPro" id="IPR003825">
    <property type="entry name" value="Colicin-V_CvpA"/>
</dbReference>
<organism evidence="6 7">
    <name type="scientific">Enterococcus lemanii</name>
    <dbReference type="NCBI Taxonomy" id="1159752"/>
    <lineage>
        <taxon>Bacteria</taxon>
        <taxon>Bacillati</taxon>
        <taxon>Bacillota</taxon>
        <taxon>Bacilli</taxon>
        <taxon>Lactobacillales</taxon>
        <taxon>Enterococcaceae</taxon>
        <taxon>Enterococcus</taxon>
    </lineage>
</organism>
<evidence type="ECO:0000256" key="5">
    <source>
        <dbReference type="SAM" id="Phobius"/>
    </source>
</evidence>
<sequence>MIGTVFLLTLLGTFYSGSRRGIPLQLVYSAGFFLSFLFAQKMYVSWGRKIELIVPYLSVSPETKMVFFSQKEAFDLDKPYYAAVAFLFFLLVGLLLTKLVGLLASPLRFVSIIPQFDWIVAGFLNVLIVYIWFFLCLKLLTLIPIDFIQDLFVSHQWLRNIVEKTPFFSNYIQQLWITNII</sequence>
<evidence type="ECO:0000256" key="4">
    <source>
        <dbReference type="ARBA" id="ARBA00023136"/>
    </source>
</evidence>
<evidence type="ECO:0000256" key="1">
    <source>
        <dbReference type="ARBA" id="ARBA00004141"/>
    </source>
</evidence>
<keyword evidence="4 5" id="KW-0472">Membrane</keyword>
<feature type="transmembrane region" description="Helical" evidence="5">
    <location>
        <begin position="26"/>
        <end position="44"/>
    </location>
</feature>
<keyword evidence="7" id="KW-1185">Reference proteome</keyword>
<reference evidence="7" key="1">
    <citation type="journal article" date="2019" name="Int. J. Syst. Evol. Microbiol.">
        <title>The Global Catalogue of Microorganisms (GCM) 10K type strain sequencing project: providing services to taxonomists for standard genome sequencing and annotation.</title>
        <authorList>
            <consortium name="The Broad Institute Genomics Platform"/>
            <consortium name="The Broad Institute Genome Sequencing Center for Infectious Disease"/>
            <person name="Wu L."/>
            <person name="Ma J."/>
        </authorList>
    </citation>
    <scope>NUCLEOTIDE SEQUENCE [LARGE SCALE GENOMIC DNA]</scope>
    <source>
        <strain evidence="7">CGMCC 1.19032</strain>
    </source>
</reference>
<evidence type="ECO:0000313" key="7">
    <source>
        <dbReference type="Proteomes" id="UP001595969"/>
    </source>
</evidence>
<comment type="caution">
    <text evidence="6">The sequence shown here is derived from an EMBL/GenBank/DDBJ whole genome shotgun (WGS) entry which is preliminary data.</text>
</comment>
<dbReference type="PANTHER" id="PTHR37306:SF1">
    <property type="entry name" value="COLICIN V PRODUCTION PROTEIN"/>
    <property type="match status" value="1"/>
</dbReference>
<dbReference type="Pfam" id="PF02674">
    <property type="entry name" value="Colicin_V"/>
    <property type="match status" value="1"/>
</dbReference>
<evidence type="ECO:0000256" key="3">
    <source>
        <dbReference type="ARBA" id="ARBA00022989"/>
    </source>
</evidence>
<name>A0ABV9MW61_9ENTE</name>
<accession>A0ABV9MW61</accession>
<feature type="transmembrane region" description="Helical" evidence="5">
    <location>
        <begin position="80"/>
        <end position="104"/>
    </location>
</feature>
<feature type="transmembrane region" description="Helical" evidence="5">
    <location>
        <begin position="116"/>
        <end position="137"/>
    </location>
</feature>
<dbReference type="PANTHER" id="PTHR37306">
    <property type="entry name" value="COLICIN V PRODUCTION PROTEIN"/>
    <property type="match status" value="1"/>
</dbReference>
<evidence type="ECO:0000256" key="2">
    <source>
        <dbReference type="ARBA" id="ARBA00022692"/>
    </source>
</evidence>
<dbReference type="RefSeq" id="WP_204653178.1">
    <property type="nucleotide sequence ID" value="NZ_JAFBFD010000006.1"/>
</dbReference>
<keyword evidence="2 5" id="KW-0812">Transmembrane</keyword>
<keyword evidence="3 5" id="KW-1133">Transmembrane helix</keyword>
<dbReference type="Proteomes" id="UP001595969">
    <property type="component" value="Unassembled WGS sequence"/>
</dbReference>
<gene>
    <name evidence="6" type="ORF">ACFO5I_08500</name>
</gene>
<proteinExistence type="predicted"/>
<comment type="subcellular location">
    <subcellularLocation>
        <location evidence="1">Membrane</location>
        <topology evidence="1">Multi-pass membrane protein</topology>
    </subcellularLocation>
</comment>